<evidence type="ECO:0000313" key="2">
    <source>
        <dbReference type="Proteomes" id="UP000276133"/>
    </source>
</evidence>
<keyword evidence="2" id="KW-1185">Reference proteome</keyword>
<gene>
    <name evidence="1" type="ORF">BpHYR1_013153</name>
</gene>
<evidence type="ECO:0000313" key="1">
    <source>
        <dbReference type="EMBL" id="RNA25899.1"/>
    </source>
</evidence>
<protein>
    <submittedName>
        <fullName evidence="1">Uncharacterized protein</fullName>
    </submittedName>
</protein>
<organism evidence="1 2">
    <name type="scientific">Brachionus plicatilis</name>
    <name type="common">Marine rotifer</name>
    <name type="synonym">Brachionus muelleri</name>
    <dbReference type="NCBI Taxonomy" id="10195"/>
    <lineage>
        <taxon>Eukaryota</taxon>
        <taxon>Metazoa</taxon>
        <taxon>Spiralia</taxon>
        <taxon>Gnathifera</taxon>
        <taxon>Rotifera</taxon>
        <taxon>Eurotatoria</taxon>
        <taxon>Monogononta</taxon>
        <taxon>Pseudotrocha</taxon>
        <taxon>Ploima</taxon>
        <taxon>Brachionidae</taxon>
        <taxon>Brachionus</taxon>
    </lineage>
</organism>
<sequence length="182" mass="21803">MHPNVTADTPPIVILVYKTLTGQFNHPSKAKRSHFAFSLHFCYCFSYPSIWQDYLVNHFKRLFNLNSLAVNIKENKNLFTFATYCIFIFLNQFGRINKIKRIFNYLNSTRDRFHLWRSYNTKACQMKRTKVTISIRIKNYEQYYLSSAVITKRLLKKNLKFSKNDNISELSSFYFPPFFNLE</sequence>
<dbReference type="Proteomes" id="UP000276133">
    <property type="component" value="Unassembled WGS sequence"/>
</dbReference>
<accession>A0A3M7RR06</accession>
<proteinExistence type="predicted"/>
<comment type="caution">
    <text evidence="1">The sequence shown here is derived from an EMBL/GenBank/DDBJ whole genome shotgun (WGS) entry which is preliminary data.</text>
</comment>
<name>A0A3M7RR06_BRAPC</name>
<reference evidence="1 2" key="1">
    <citation type="journal article" date="2018" name="Sci. Rep.">
        <title>Genomic signatures of local adaptation to the degree of environmental predictability in rotifers.</title>
        <authorList>
            <person name="Franch-Gras L."/>
            <person name="Hahn C."/>
            <person name="Garcia-Roger E.M."/>
            <person name="Carmona M.J."/>
            <person name="Serra M."/>
            <person name="Gomez A."/>
        </authorList>
    </citation>
    <scope>NUCLEOTIDE SEQUENCE [LARGE SCALE GENOMIC DNA]</scope>
    <source>
        <strain evidence="1">HYR1</strain>
    </source>
</reference>
<dbReference type="AlphaFoldDB" id="A0A3M7RR06"/>
<dbReference type="EMBL" id="REGN01002841">
    <property type="protein sequence ID" value="RNA25899.1"/>
    <property type="molecule type" value="Genomic_DNA"/>
</dbReference>